<dbReference type="EMBL" id="JAQIZT010000016">
    <property type="protein sequence ID" value="KAJ6967846.1"/>
    <property type="molecule type" value="Genomic_DNA"/>
</dbReference>
<keyword evidence="2" id="KW-1185">Reference proteome</keyword>
<gene>
    <name evidence="1" type="ORF">NC653_035931</name>
</gene>
<dbReference type="Proteomes" id="UP001164929">
    <property type="component" value="Chromosome 16"/>
</dbReference>
<evidence type="ECO:0000313" key="2">
    <source>
        <dbReference type="Proteomes" id="UP001164929"/>
    </source>
</evidence>
<organism evidence="1 2">
    <name type="scientific">Populus alba x Populus x berolinensis</name>
    <dbReference type="NCBI Taxonomy" id="444605"/>
    <lineage>
        <taxon>Eukaryota</taxon>
        <taxon>Viridiplantae</taxon>
        <taxon>Streptophyta</taxon>
        <taxon>Embryophyta</taxon>
        <taxon>Tracheophyta</taxon>
        <taxon>Spermatophyta</taxon>
        <taxon>Magnoliopsida</taxon>
        <taxon>eudicotyledons</taxon>
        <taxon>Gunneridae</taxon>
        <taxon>Pentapetalae</taxon>
        <taxon>rosids</taxon>
        <taxon>fabids</taxon>
        <taxon>Malpighiales</taxon>
        <taxon>Salicaceae</taxon>
        <taxon>Saliceae</taxon>
        <taxon>Populus</taxon>
    </lineage>
</organism>
<sequence>MNTLRNKTGLARIAEIIAAKSDILGMKENVRSTKLKSRKLGDIHNYQLLGALTFRTSKDISRLELALPLGALQCLHDQYLC</sequence>
<reference evidence="1 2" key="1">
    <citation type="journal article" date="2023" name="Mol. Ecol. Resour.">
        <title>Chromosome-level genome assembly of a triploid poplar Populus alba 'Berolinensis'.</title>
        <authorList>
            <person name="Chen S."/>
            <person name="Yu Y."/>
            <person name="Wang X."/>
            <person name="Wang S."/>
            <person name="Zhang T."/>
            <person name="Zhou Y."/>
            <person name="He R."/>
            <person name="Meng N."/>
            <person name="Wang Y."/>
            <person name="Liu W."/>
            <person name="Liu Z."/>
            <person name="Liu J."/>
            <person name="Guo Q."/>
            <person name="Huang H."/>
            <person name="Sederoff R.R."/>
            <person name="Wang G."/>
            <person name="Qu G."/>
            <person name="Chen S."/>
        </authorList>
    </citation>
    <scope>NUCLEOTIDE SEQUENCE [LARGE SCALE GENOMIC DNA]</scope>
    <source>
        <strain evidence="1">SC-2020</strain>
    </source>
</reference>
<accession>A0AAD6LJ03</accession>
<name>A0AAD6LJ03_9ROSI</name>
<dbReference type="AlphaFoldDB" id="A0AAD6LJ03"/>
<evidence type="ECO:0000313" key="1">
    <source>
        <dbReference type="EMBL" id="KAJ6967846.1"/>
    </source>
</evidence>
<proteinExistence type="predicted"/>
<comment type="caution">
    <text evidence="1">The sequence shown here is derived from an EMBL/GenBank/DDBJ whole genome shotgun (WGS) entry which is preliminary data.</text>
</comment>
<protein>
    <submittedName>
        <fullName evidence="1">Uncharacterized protein</fullName>
    </submittedName>
</protein>